<reference evidence="2 3" key="1">
    <citation type="submission" date="2015-09" db="EMBL/GenBank/DDBJ databases">
        <authorList>
            <consortium name="Swine Surveillance"/>
        </authorList>
    </citation>
    <scope>NUCLEOTIDE SEQUENCE [LARGE SCALE GENOMIC DNA]</scope>
    <source>
        <strain evidence="2 3">CECT 8383</strain>
    </source>
</reference>
<accession>A0A0P1GQG8</accession>
<keyword evidence="1" id="KW-1133">Transmembrane helix</keyword>
<dbReference type="RefSeq" id="WP_058319003.1">
    <property type="nucleotide sequence ID" value="NZ_CYSF01000009.1"/>
</dbReference>
<keyword evidence="3" id="KW-1185">Reference proteome</keyword>
<dbReference type="AlphaFoldDB" id="A0A0P1GQG8"/>
<sequence length="161" mass="17069">MHTLTTTLSAIPLWVYPLLFALTLLGRRAQKDRSSPVALIYALPLLGLLSLNRALDLGEVATTALLMGWSSGVFAGYILQPYWTLSRSGNRVELKGESVTMVTVLALFTTNFAAGMAQGMAADLSASVAFGLVYGVFSGVLSGSLAGRALFIARMPVLRTA</sequence>
<evidence type="ECO:0008006" key="4">
    <source>
        <dbReference type="Google" id="ProtNLM"/>
    </source>
</evidence>
<keyword evidence="1" id="KW-0812">Transmembrane</keyword>
<protein>
    <recommendedName>
        <fullName evidence="4">DUF1453 domain-containing protein</fullName>
    </recommendedName>
</protein>
<feature type="transmembrane region" description="Helical" evidence="1">
    <location>
        <begin position="37"/>
        <end position="55"/>
    </location>
</feature>
<dbReference type="OrthoDB" id="7862453at2"/>
<proteinExistence type="predicted"/>
<feature type="transmembrane region" description="Helical" evidence="1">
    <location>
        <begin position="99"/>
        <end position="122"/>
    </location>
</feature>
<feature type="transmembrane region" description="Helical" evidence="1">
    <location>
        <begin position="128"/>
        <end position="151"/>
    </location>
</feature>
<feature type="transmembrane region" description="Helical" evidence="1">
    <location>
        <begin position="6"/>
        <end position="25"/>
    </location>
</feature>
<feature type="transmembrane region" description="Helical" evidence="1">
    <location>
        <begin position="61"/>
        <end position="79"/>
    </location>
</feature>
<evidence type="ECO:0000313" key="2">
    <source>
        <dbReference type="EMBL" id="CUH84918.1"/>
    </source>
</evidence>
<gene>
    <name evidence="2" type="ORF">TM5383_02137</name>
</gene>
<organism evidence="2 3">
    <name type="scientific">Thalassovita mediterranea</name>
    <dbReference type="NCBI Taxonomy" id="340021"/>
    <lineage>
        <taxon>Bacteria</taxon>
        <taxon>Pseudomonadati</taxon>
        <taxon>Pseudomonadota</taxon>
        <taxon>Alphaproteobacteria</taxon>
        <taxon>Rhodobacterales</taxon>
        <taxon>Roseobacteraceae</taxon>
        <taxon>Thalassovita</taxon>
    </lineage>
</organism>
<name>A0A0P1GQG8_9RHOB</name>
<evidence type="ECO:0000313" key="3">
    <source>
        <dbReference type="Proteomes" id="UP000051681"/>
    </source>
</evidence>
<dbReference type="EMBL" id="CYSF01000009">
    <property type="protein sequence ID" value="CUH84918.1"/>
    <property type="molecule type" value="Genomic_DNA"/>
</dbReference>
<evidence type="ECO:0000256" key="1">
    <source>
        <dbReference type="SAM" id="Phobius"/>
    </source>
</evidence>
<dbReference type="Proteomes" id="UP000051681">
    <property type="component" value="Unassembled WGS sequence"/>
</dbReference>
<keyword evidence="1" id="KW-0472">Membrane</keyword>